<sequence>MNFQQLRAVRETTRSGFNLTEVAGVLHTSQPGISRQIRELEEELGIEIFVRAGKRLTGLTQPGEAVLPIVERLLLDAENLKRVGEDFTAQDNGRLSIAATHSQARYALPAVVRDFRQLYPKVTLHLQQGSPKQVAEMLLSGEADIGVATEALAHYDALIALPCYRWTHSVVVPPGHALLDSTEPITLAQLAEYPLITYEPGYTGRAHIDEAFAKVGLQPEIVLGAMDADVIKTYVELGLGVGIVASMAFDAERDRTLRALDARHLFEINLTRLGHPPWHMATRLCLRLHRVVCTHLDPLGGGRSPNIHPLGPNKESVPWIPRSCPAHTSCSTFGSTSSAPSSGGPRPKPLTKTSRRASKPCMRLHGKVSWTIGALQPRVGWPKSSCWISSPARSIAGSPKRLPVTPWR</sequence>
<dbReference type="PRINTS" id="PR00039">
    <property type="entry name" value="HTHLYSR"/>
</dbReference>
<evidence type="ECO:0000256" key="5">
    <source>
        <dbReference type="SAM" id="MobiDB-lite"/>
    </source>
</evidence>
<dbReference type="Pfam" id="PF03466">
    <property type="entry name" value="LysR_substrate"/>
    <property type="match status" value="1"/>
</dbReference>
<evidence type="ECO:0000256" key="4">
    <source>
        <dbReference type="ARBA" id="ARBA00023163"/>
    </source>
</evidence>
<keyword evidence="3" id="KW-0238">DNA-binding</keyword>
<accession>I4Z589</accession>
<feature type="compositionally biased region" description="Low complexity" evidence="5">
    <location>
        <begin position="331"/>
        <end position="345"/>
    </location>
</feature>
<feature type="domain" description="HTH lysR-type" evidence="6">
    <location>
        <begin position="1"/>
        <end position="59"/>
    </location>
</feature>
<dbReference type="GO" id="GO:0000976">
    <property type="term" value="F:transcription cis-regulatory region binding"/>
    <property type="evidence" value="ECO:0007669"/>
    <property type="project" value="TreeGrafter"/>
</dbReference>
<evidence type="ECO:0000256" key="3">
    <source>
        <dbReference type="ARBA" id="ARBA00023125"/>
    </source>
</evidence>
<dbReference type="CDD" id="cd08413">
    <property type="entry name" value="PBP2_CysB_like"/>
    <property type="match status" value="1"/>
</dbReference>
<dbReference type="Gene3D" id="1.10.10.10">
    <property type="entry name" value="Winged helix-like DNA-binding domain superfamily/Winged helix DNA-binding domain"/>
    <property type="match status" value="1"/>
</dbReference>
<dbReference type="InterPro" id="IPR000847">
    <property type="entry name" value="LysR_HTH_N"/>
</dbReference>
<dbReference type="PROSITE" id="PS50931">
    <property type="entry name" value="HTH_LYSR"/>
    <property type="match status" value="1"/>
</dbReference>
<organism evidence="7 8">
    <name type="scientific">Leptothrix ochracea L12</name>
    <dbReference type="NCBI Taxonomy" id="735332"/>
    <lineage>
        <taxon>Bacteria</taxon>
        <taxon>Pseudomonadati</taxon>
        <taxon>Pseudomonadota</taxon>
        <taxon>Betaproteobacteria</taxon>
        <taxon>Burkholderiales</taxon>
        <taxon>Sphaerotilaceae</taxon>
        <taxon>Leptothrix</taxon>
    </lineage>
</organism>
<name>I4Z589_9BURK</name>
<dbReference type="Proteomes" id="UP000053899">
    <property type="component" value="Unassembled WGS sequence"/>
</dbReference>
<dbReference type="InterPro" id="IPR036388">
    <property type="entry name" value="WH-like_DNA-bd_sf"/>
</dbReference>
<dbReference type="InterPro" id="IPR036390">
    <property type="entry name" value="WH_DNA-bd_sf"/>
</dbReference>
<keyword evidence="8" id="KW-1185">Reference proteome</keyword>
<reference evidence="7 8" key="1">
    <citation type="submission" date="2012-04" db="EMBL/GenBank/DDBJ databases">
        <title>Improved High-Quality Draft sequence of Leptothrix ochracea L12.</title>
        <authorList>
            <consortium name="US DOE Joint Genome Institute"/>
            <person name="Lucas S."/>
            <person name="Han J."/>
            <person name="Lapidus A."/>
            <person name="Cheng J.-F."/>
            <person name="Goodwin L."/>
            <person name="Pitluck S."/>
            <person name="Peters L."/>
            <person name="Zeytun A."/>
            <person name="Detter J.C."/>
            <person name="Han C."/>
            <person name="Tapia R."/>
            <person name="Land M."/>
            <person name="Hauser L."/>
            <person name="Kyrpides N."/>
            <person name="Ivanova N."/>
            <person name="Pagani I."/>
            <person name="Stepanauskas R."/>
            <person name="Masland D."/>
            <person name="Poulton N."/>
            <person name="Emerson D."/>
            <person name="Fleming E."/>
            <person name="Woyke T."/>
        </authorList>
    </citation>
    <scope>NUCLEOTIDE SEQUENCE [LARGE SCALE GENOMIC DNA]</scope>
    <source>
        <strain evidence="7 8">L12</strain>
    </source>
</reference>
<dbReference type="InterPro" id="IPR005119">
    <property type="entry name" value="LysR_subst-bd"/>
</dbReference>
<dbReference type="PANTHER" id="PTHR30126">
    <property type="entry name" value="HTH-TYPE TRANSCRIPTIONAL REGULATOR"/>
    <property type="match status" value="1"/>
</dbReference>
<dbReference type="Pfam" id="PF00126">
    <property type="entry name" value="HTH_1"/>
    <property type="match status" value="1"/>
</dbReference>
<dbReference type="GO" id="GO:0003700">
    <property type="term" value="F:DNA-binding transcription factor activity"/>
    <property type="evidence" value="ECO:0007669"/>
    <property type="project" value="InterPro"/>
</dbReference>
<dbReference type="EMBL" id="JH660689">
    <property type="protein sequence ID" value="EIM31381.1"/>
    <property type="molecule type" value="Genomic_DNA"/>
</dbReference>
<feature type="region of interest" description="Disordered" evidence="5">
    <location>
        <begin position="331"/>
        <end position="359"/>
    </location>
</feature>
<proteinExistence type="inferred from homology"/>
<comment type="similarity">
    <text evidence="1">Belongs to the LysR transcriptional regulatory family.</text>
</comment>
<dbReference type="NCBIfam" id="NF009327">
    <property type="entry name" value="PRK12684.1"/>
    <property type="match status" value="1"/>
</dbReference>
<evidence type="ECO:0000313" key="8">
    <source>
        <dbReference type="Proteomes" id="UP000053899"/>
    </source>
</evidence>
<dbReference type="SUPFAM" id="SSF46785">
    <property type="entry name" value="Winged helix' DNA-binding domain"/>
    <property type="match status" value="1"/>
</dbReference>
<evidence type="ECO:0000313" key="7">
    <source>
        <dbReference type="EMBL" id="EIM31381.1"/>
    </source>
</evidence>
<keyword evidence="4" id="KW-0804">Transcription</keyword>
<dbReference type="HOGENOM" id="CLU_039613_6_1_4"/>
<dbReference type="GO" id="GO:0019344">
    <property type="term" value="P:cysteine biosynthetic process"/>
    <property type="evidence" value="ECO:0007669"/>
    <property type="project" value="TreeGrafter"/>
</dbReference>
<dbReference type="AlphaFoldDB" id="I4Z589"/>
<dbReference type="InterPro" id="IPR037423">
    <property type="entry name" value="CysB_PBP2"/>
</dbReference>
<gene>
    <name evidence="7" type="ORF">LepocDRAFT_00001080</name>
</gene>
<keyword evidence="2" id="KW-0805">Transcription regulation</keyword>
<evidence type="ECO:0000256" key="1">
    <source>
        <dbReference type="ARBA" id="ARBA00009437"/>
    </source>
</evidence>
<dbReference type="SUPFAM" id="SSF53850">
    <property type="entry name" value="Periplasmic binding protein-like II"/>
    <property type="match status" value="1"/>
</dbReference>
<dbReference type="Gene3D" id="3.40.190.10">
    <property type="entry name" value="Periplasmic binding protein-like II"/>
    <property type="match status" value="2"/>
</dbReference>
<evidence type="ECO:0000259" key="6">
    <source>
        <dbReference type="PROSITE" id="PS50931"/>
    </source>
</evidence>
<dbReference type="PANTHER" id="PTHR30126:SF6">
    <property type="entry name" value="HTH-TYPE TRANSCRIPTIONAL REGULATOR CYSB-RELATED"/>
    <property type="match status" value="1"/>
</dbReference>
<evidence type="ECO:0000256" key="2">
    <source>
        <dbReference type="ARBA" id="ARBA00023015"/>
    </source>
</evidence>
<protein>
    <submittedName>
        <fullName evidence="7">Transcriptional regulator</fullName>
    </submittedName>
</protein>